<evidence type="ECO:0000313" key="2">
    <source>
        <dbReference type="Proteomes" id="UP001221142"/>
    </source>
</evidence>
<organism evidence="1 2">
    <name type="scientific">Roridomyces roridus</name>
    <dbReference type="NCBI Taxonomy" id="1738132"/>
    <lineage>
        <taxon>Eukaryota</taxon>
        <taxon>Fungi</taxon>
        <taxon>Dikarya</taxon>
        <taxon>Basidiomycota</taxon>
        <taxon>Agaricomycotina</taxon>
        <taxon>Agaricomycetes</taxon>
        <taxon>Agaricomycetidae</taxon>
        <taxon>Agaricales</taxon>
        <taxon>Marasmiineae</taxon>
        <taxon>Mycenaceae</taxon>
        <taxon>Roridomyces</taxon>
    </lineage>
</organism>
<proteinExistence type="predicted"/>
<dbReference type="AlphaFoldDB" id="A0AAD7B4L5"/>
<evidence type="ECO:0000313" key="1">
    <source>
        <dbReference type="EMBL" id="KAJ7609870.1"/>
    </source>
</evidence>
<keyword evidence="2" id="KW-1185">Reference proteome</keyword>
<dbReference type="PANTHER" id="PTHR46177:SF1">
    <property type="entry name" value="INTEGRASE CATALYTIC DOMAIN-CONTAINING PROTEIN"/>
    <property type="match status" value="1"/>
</dbReference>
<accession>A0AAD7B4L5</accession>
<name>A0AAD7B4L5_9AGAR</name>
<gene>
    <name evidence="1" type="ORF">FB45DRAFT_943134</name>
</gene>
<reference evidence="1" key="1">
    <citation type="submission" date="2023-03" db="EMBL/GenBank/DDBJ databases">
        <title>Massive genome expansion in bonnet fungi (Mycena s.s.) driven by repeated elements and novel gene families across ecological guilds.</title>
        <authorList>
            <consortium name="Lawrence Berkeley National Laboratory"/>
            <person name="Harder C.B."/>
            <person name="Miyauchi S."/>
            <person name="Viragh M."/>
            <person name="Kuo A."/>
            <person name="Thoen E."/>
            <person name="Andreopoulos B."/>
            <person name="Lu D."/>
            <person name="Skrede I."/>
            <person name="Drula E."/>
            <person name="Henrissat B."/>
            <person name="Morin E."/>
            <person name="Kohler A."/>
            <person name="Barry K."/>
            <person name="LaButti K."/>
            <person name="Morin E."/>
            <person name="Salamov A."/>
            <person name="Lipzen A."/>
            <person name="Mereny Z."/>
            <person name="Hegedus B."/>
            <person name="Baldrian P."/>
            <person name="Stursova M."/>
            <person name="Weitz H."/>
            <person name="Taylor A."/>
            <person name="Grigoriev I.V."/>
            <person name="Nagy L.G."/>
            <person name="Martin F."/>
            <person name="Kauserud H."/>
        </authorList>
    </citation>
    <scope>NUCLEOTIDE SEQUENCE</scope>
    <source>
        <strain evidence="1">9284</strain>
    </source>
</reference>
<dbReference type="Proteomes" id="UP001221142">
    <property type="component" value="Unassembled WGS sequence"/>
</dbReference>
<dbReference type="EMBL" id="JARKIF010000037">
    <property type="protein sequence ID" value="KAJ7609870.1"/>
    <property type="molecule type" value="Genomic_DNA"/>
</dbReference>
<sequence>MWDLLASDAPHELKSQFYESCAPRIYRSSAPVDSVAAYILKYWKKRRTDKWILERLKAKHMDLDRYGMGLTSFIGMRESMGLFRTRKQGHDVESIQAAMGRLRLQYPKAGRQEMLGLLFHEESMSVSRRIITTYFALYEPELVRQRRARRLKRKRFWAAGVNDIWCVDQHDKWKYKFGLALHVGLEPFSGRYLWIKIWWTNSNPRLILKYYLDVVEELGFIPLVSQSDPGTENFGMANGHTLLRHMHDPALVGTLQHRWMNKTKNVMPKIAWSQLRRRFAPGFEDILDIGVTNGWYEPGNLRESLVFRFVFIPWLQAELDAYMDRLNDTQKRADRNKILPHGVPSDVFENPEEYSALDFKVRVRPDAIAQVRQLYAPPDHEVFALVPADFQELAMQFYNEISIPPPPVTRDNVWDVYLFILHRFEALDLELEERWGYAVTMSRDDYQEGLELLPNLQPLPQYDGPGGEAYLGGVNNGLGLDASHMARLDAMMNRDLPLPHGTLDIIEVPLPRAEFWGDDENEEEQEEEQVELLLVQGV</sequence>
<comment type="caution">
    <text evidence="1">The sequence shown here is derived from an EMBL/GenBank/DDBJ whole genome shotgun (WGS) entry which is preliminary data.</text>
</comment>
<protein>
    <recommendedName>
        <fullName evidence="3">Integrase catalytic domain-containing protein</fullName>
    </recommendedName>
</protein>
<dbReference type="PANTHER" id="PTHR46177">
    <property type="entry name" value="INTEGRASE CATALYTIC DOMAIN-CONTAINING PROTEIN"/>
    <property type="match status" value="1"/>
</dbReference>
<evidence type="ECO:0008006" key="3">
    <source>
        <dbReference type="Google" id="ProtNLM"/>
    </source>
</evidence>